<evidence type="ECO:0000313" key="3">
    <source>
        <dbReference type="Proteomes" id="UP000266067"/>
    </source>
</evidence>
<name>A0A3A1N306_9FLAO</name>
<feature type="domain" description="ABM" evidence="1">
    <location>
        <begin position="1"/>
        <end position="65"/>
    </location>
</feature>
<comment type="caution">
    <text evidence="2">The sequence shown here is derived from an EMBL/GenBank/DDBJ whole genome shotgun (WGS) entry which is preliminary data.</text>
</comment>
<dbReference type="Gene3D" id="3.30.70.100">
    <property type="match status" value="1"/>
</dbReference>
<dbReference type="InterPro" id="IPR011008">
    <property type="entry name" value="Dimeric_a/b-barrel"/>
</dbReference>
<organism evidence="2 3">
    <name type="scientific">Flagellimonas lutimaris</name>
    <dbReference type="NCBI Taxonomy" id="475082"/>
    <lineage>
        <taxon>Bacteria</taxon>
        <taxon>Pseudomonadati</taxon>
        <taxon>Bacteroidota</taxon>
        <taxon>Flavobacteriia</taxon>
        <taxon>Flavobacteriales</taxon>
        <taxon>Flavobacteriaceae</taxon>
        <taxon>Flagellimonas</taxon>
    </lineage>
</organism>
<protein>
    <recommendedName>
        <fullName evidence="1">ABM domain-containing protein</fullName>
    </recommendedName>
</protein>
<keyword evidence="3" id="KW-1185">Reference proteome</keyword>
<reference evidence="2 3" key="1">
    <citation type="submission" date="2018-08" db="EMBL/GenBank/DDBJ databases">
        <title>Proposal of Muricauda 72 sp.nov. and Muricauda NH166 sp.nov., isolated from seawater.</title>
        <authorList>
            <person name="Cheng H."/>
            <person name="Wu Y.-H."/>
            <person name="Guo L.-L."/>
            <person name="Xu X.-W."/>
        </authorList>
    </citation>
    <scope>NUCLEOTIDE SEQUENCE [LARGE SCALE GENOMIC DNA]</scope>
    <source>
        <strain evidence="2 3">KCTC 22173</strain>
    </source>
</reference>
<dbReference type="InterPro" id="IPR007138">
    <property type="entry name" value="ABM_dom"/>
</dbReference>
<evidence type="ECO:0000313" key="2">
    <source>
        <dbReference type="EMBL" id="RIV30418.1"/>
    </source>
</evidence>
<dbReference type="Proteomes" id="UP000266067">
    <property type="component" value="Unassembled WGS sequence"/>
</dbReference>
<gene>
    <name evidence="2" type="ORF">D2V08_15065</name>
</gene>
<sequence>MYAVIYQFDVIQGQEEDFETLWQMVTESFIQHAGGLGSRLHKNETGSYIAYAQWPDKKAWETARQKLPKTAIENLQRMNGYCEEITVLFNMDVKNDLLK</sequence>
<dbReference type="EMBL" id="QXFH01000077">
    <property type="protein sequence ID" value="RIV30418.1"/>
    <property type="molecule type" value="Genomic_DNA"/>
</dbReference>
<dbReference type="RefSeq" id="WP_119609042.1">
    <property type="nucleotide sequence ID" value="NZ_QXFH01000077.1"/>
</dbReference>
<accession>A0A3A1N306</accession>
<evidence type="ECO:0000259" key="1">
    <source>
        <dbReference type="Pfam" id="PF03992"/>
    </source>
</evidence>
<dbReference type="OrthoDB" id="6105906at2"/>
<proteinExistence type="predicted"/>
<dbReference type="SUPFAM" id="SSF54909">
    <property type="entry name" value="Dimeric alpha+beta barrel"/>
    <property type="match status" value="1"/>
</dbReference>
<dbReference type="Pfam" id="PF03992">
    <property type="entry name" value="ABM"/>
    <property type="match status" value="1"/>
</dbReference>
<dbReference type="AlphaFoldDB" id="A0A3A1N306"/>